<feature type="transmembrane region" description="Helical" evidence="1">
    <location>
        <begin position="278"/>
        <end position="297"/>
    </location>
</feature>
<feature type="transmembrane region" description="Helical" evidence="1">
    <location>
        <begin position="96"/>
        <end position="119"/>
    </location>
</feature>
<protein>
    <recommendedName>
        <fullName evidence="4">DUF998 domain-containing protein</fullName>
    </recommendedName>
</protein>
<dbReference type="Proteomes" id="UP001597199">
    <property type="component" value="Unassembled WGS sequence"/>
</dbReference>
<evidence type="ECO:0008006" key="4">
    <source>
        <dbReference type="Google" id="ProtNLM"/>
    </source>
</evidence>
<evidence type="ECO:0000313" key="3">
    <source>
        <dbReference type="Proteomes" id="UP001597199"/>
    </source>
</evidence>
<keyword evidence="1" id="KW-1133">Transmembrane helix</keyword>
<keyword evidence="1" id="KW-0812">Transmembrane</keyword>
<feature type="transmembrane region" description="Helical" evidence="1">
    <location>
        <begin position="201"/>
        <end position="222"/>
    </location>
</feature>
<gene>
    <name evidence="2" type="ORF">ACFQ41_06300</name>
</gene>
<name>A0ABW4BEJ6_9LACO</name>
<evidence type="ECO:0000313" key="2">
    <source>
        <dbReference type="EMBL" id="MFD1398915.1"/>
    </source>
</evidence>
<dbReference type="RefSeq" id="WP_236000428.1">
    <property type="nucleotide sequence ID" value="NZ_BOLV01000005.1"/>
</dbReference>
<organism evidence="2 3">
    <name type="scientific">Lacticaseibacillus suilingensis</name>
    <dbReference type="NCBI Taxonomy" id="2799577"/>
    <lineage>
        <taxon>Bacteria</taxon>
        <taxon>Bacillati</taxon>
        <taxon>Bacillota</taxon>
        <taxon>Bacilli</taxon>
        <taxon>Lactobacillales</taxon>
        <taxon>Lactobacillaceae</taxon>
        <taxon>Lacticaseibacillus</taxon>
    </lineage>
</organism>
<keyword evidence="3" id="KW-1185">Reference proteome</keyword>
<dbReference type="EMBL" id="JBHTOA010000025">
    <property type="protein sequence ID" value="MFD1398915.1"/>
    <property type="molecule type" value="Genomic_DNA"/>
</dbReference>
<sequence length="404" mass="45298">MKETEQAKIPPQPATERLTVTVPEGVYAQLRVKPDTPMQLLIKNDRIIMQPERVERLRSGRLSFLWPLAAAGVAALGAFIYWLSQGLRMIPLDGDVSVASFTIGLGLVSGTLLFAGFFIQSRNDPDNRFSKRVYWRNFPVIMIAFVVILGMLLLGGSWVLGALFPGASFDLFTALVLLLVFLSLANIFMVQMALRLNATTLSTLLTVVVISGAVIAMASNGSRRWWQYNLSFLGTQLARNAWQFNLTLVMTALVMITLVDYLFVCLAEQYPHNMRLNVLRGLLTLAAVDLACIGIFPNNAQFHVLHDRVSMWLVSIILLIILSLRWLLPGVSKEFLWASYAVGGLEFLMYMGFQFFRYPSLTAFEMQGFAIGFTWLLFLFNHMQNLIAAGTVAWPIELCPPKEE</sequence>
<feature type="transmembrane region" description="Helical" evidence="1">
    <location>
        <begin position="171"/>
        <end position="189"/>
    </location>
</feature>
<feature type="transmembrane region" description="Helical" evidence="1">
    <location>
        <begin position="242"/>
        <end position="266"/>
    </location>
</feature>
<feature type="transmembrane region" description="Helical" evidence="1">
    <location>
        <begin position="140"/>
        <end position="165"/>
    </location>
</feature>
<evidence type="ECO:0000256" key="1">
    <source>
        <dbReference type="SAM" id="Phobius"/>
    </source>
</evidence>
<feature type="transmembrane region" description="Helical" evidence="1">
    <location>
        <begin position="64"/>
        <end position="84"/>
    </location>
</feature>
<feature type="transmembrane region" description="Helical" evidence="1">
    <location>
        <begin position="309"/>
        <end position="328"/>
    </location>
</feature>
<feature type="transmembrane region" description="Helical" evidence="1">
    <location>
        <begin position="362"/>
        <end position="380"/>
    </location>
</feature>
<accession>A0ABW4BEJ6</accession>
<proteinExistence type="predicted"/>
<feature type="transmembrane region" description="Helical" evidence="1">
    <location>
        <begin position="335"/>
        <end position="356"/>
    </location>
</feature>
<reference evidence="3" key="1">
    <citation type="journal article" date="2019" name="Int. J. Syst. Evol. Microbiol.">
        <title>The Global Catalogue of Microorganisms (GCM) 10K type strain sequencing project: providing services to taxonomists for standard genome sequencing and annotation.</title>
        <authorList>
            <consortium name="The Broad Institute Genomics Platform"/>
            <consortium name="The Broad Institute Genome Sequencing Center for Infectious Disease"/>
            <person name="Wu L."/>
            <person name="Ma J."/>
        </authorList>
    </citation>
    <scope>NUCLEOTIDE SEQUENCE [LARGE SCALE GENOMIC DNA]</scope>
    <source>
        <strain evidence="3">CCM 9110</strain>
    </source>
</reference>
<comment type="caution">
    <text evidence="2">The sequence shown here is derived from an EMBL/GenBank/DDBJ whole genome shotgun (WGS) entry which is preliminary data.</text>
</comment>
<keyword evidence="1" id="KW-0472">Membrane</keyword>